<dbReference type="GO" id="GO:0000976">
    <property type="term" value="F:transcription cis-regulatory region binding"/>
    <property type="evidence" value="ECO:0007669"/>
    <property type="project" value="TreeGrafter"/>
</dbReference>
<dbReference type="EMBL" id="QJSP01000024">
    <property type="protein sequence ID" value="PYE12201.1"/>
    <property type="molecule type" value="Genomic_DNA"/>
</dbReference>
<proteinExistence type="predicted"/>
<evidence type="ECO:0000313" key="6">
    <source>
        <dbReference type="EMBL" id="PYE12201.1"/>
    </source>
</evidence>
<dbReference type="PROSITE" id="PS50977">
    <property type="entry name" value="HTH_TETR_2"/>
    <property type="match status" value="1"/>
</dbReference>
<keyword evidence="7" id="KW-1185">Reference proteome</keyword>
<dbReference type="InterPro" id="IPR001647">
    <property type="entry name" value="HTH_TetR"/>
</dbReference>
<dbReference type="PANTHER" id="PTHR30055:SF234">
    <property type="entry name" value="HTH-TYPE TRANSCRIPTIONAL REGULATOR BETI"/>
    <property type="match status" value="1"/>
</dbReference>
<evidence type="ECO:0000313" key="7">
    <source>
        <dbReference type="Proteomes" id="UP000247591"/>
    </source>
</evidence>
<dbReference type="SUPFAM" id="SSF46689">
    <property type="entry name" value="Homeodomain-like"/>
    <property type="match status" value="1"/>
</dbReference>
<organism evidence="6 7">
    <name type="scientific">Williamsia limnetica</name>
    <dbReference type="NCBI Taxonomy" id="882452"/>
    <lineage>
        <taxon>Bacteria</taxon>
        <taxon>Bacillati</taxon>
        <taxon>Actinomycetota</taxon>
        <taxon>Actinomycetes</taxon>
        <taxon>Mycobacteriales</taxon>
        <taxon>Nocardiaceae</taxon>
        <taxon>Williamsia</taxon>
    </lineage>
</organism>
<keyword evidence="3" id="KW-0804">Transcription</keyword>
<name>A0A318RT29_WILLI</name>
<dbReference type="PANTHER" id="PTHR30055">
    <property type="entry name" value="HTH-TYPE TRANSCRIPTIONAL REGULATOR RUTR"/>
    <property type="match status" value="1"/>
</dbReference>
<comment type="caution">
    <text evidence="6">The sequence shown here is derived from an EMBL/GenBank/DDBJ whole genome shotgun (WGS) entry which is preliminary data.</text>
</comment>
<evidence type="ECO:0000256" key="4">
    <source>
        <dbReference type="PROSITE-ProRule" id="PRU00335"/>
    </source>
</evidence>
<keyword evidence="1" id="KW-0805">Transcription regulation</keyword>
<evidence type="ECO:0000256" key="3">
    <source>
        <dbReference type="ARBA" id="ARBA00023163"/>
    </source>
</evidence>
<reference evidence="6 7" key="1">
    <citation type="submission" date="2018-06" db="EMBL/GenBank/DDBJ databases">
        <title>Genomic Encyclopedia of Type Strains, Phase IV (KMG-IV): sequencing the most valuable type-strain genomes for metagenomic binning, comparative biology and taxonomic classification.</title>
        <authorList>
            <person name="Goeker M."/>
        </authorList>
    </citation>
    <scope>NUCLEOTIDE SEQUENCE [LARGE SCALE GENOMIC DNA]</scope>
    <source>
        <strain evidence="6 7">DSM 45521</strain>
    </source>
</reference>
<accession>A0A318RT29</accession>
<sequence>MSEPTAVEATRRRLTGKRADTVLRLGDATIEVLRQVSYSEMTVPMVAAHAGLARATAYIYFSSKEHLVAEVYWRRLAGISPPDNDAPDVADRVVAVLRQLALLVADEPQFAGAVTKSLFSDDSDVVELRTQVSRVIHKLIAAAVGTAGDAQTVELIELIYTGAMVRAGSGHFSYDEVADQMESAARRILA</sequence>
<dbReference type="Gene3D" id="1.10.357.10">
    <property type="entry name" value="Tetracycline Repressor, domain 2"/>
    <property type="match status" value="1"/>
</dbReference>
<feature type="DNA-binding region" description="H-T-H motif" evidence="4">
    <location>
        <begin position="42"/>
        <end position="61"/>
    </location>
</feature>
<protein>
    <submittedName>
        <fullName evidence="6">TetR family transcriptional regulator</fullName>
    </submittedName>
</protein>
<evidence type="ECO:0000259" key="5">
    <source>
        <dbReference type="PROSITE" id="PS50977"/>
    </source>
</evidence>
<gene>
    <name evidence="6" type="ORF">DFR67_12441</name>
</gene>
<dbReference type="AlphaFoldDB" id="A0A318RT29"/>
<evidence type="ECO:0000256" key="2">
    <source>
        <dbReference type="ARBA" id="ARBA00023125"/>
    </source>
</evidence>
<evidence type="ECO:0000256" key="1">
    <source>
        <dbReference type="ARBA" id="ARBA00023015"/>
    </source>
</evidence>
<dbReference type="InterPro" id="IPR050109">
    <property type="entry name" value="HTH-type_TetR-like_transc_reg"/>
</dbReference>
<dbReference type="PROSITE" id="PS01081">
    <property type="entry name" value="HTH_TETR_1"/>
    <property type="match status" value="1"/>
</dbReference>
<dbReference type="RefSeq" id="WP_110472624.1">
    <property type="nucleotide sequence ID" value="NZ_QJSP01000024.1"/>
</dbReference>
<dbReference type="Proteomes" id="UP000247591">
    <property type="component" value="Unassembled WGS sequence"/>
</dbReference>
<dbReference type="InterPro" id="IPR023772">
    <property type="entry name" value="DNA-bd_HTH_TetR-type_CS"/>
</dbReference>
<dbReference type="GO" id="GO:0003700">
    <property type="term" value="F:DNA-binding transcription factor activity"/>
    <property type="evidence" value="ECO:0007669"/>
    <property type="project" value="TreeGrafter"/>
</dbReference>
<keyword evidence="2 4" id="KW-0238">DNA-binding</keyword>
<feature type="domain" description="HTH tetR-type" evidence="5">
    <location>
        <begin position="19"/>
        <end position="79"/>
    </location>
</feature>
<dbReference type="Pfam" id="PF00440">
    <property type="entry name" value="TetR_N"/>
    <property type="match status" value="1"/>
</dbReference>
<dbReference type="InterPro" id="IPR009057">
    <property type="entry name" value="Homeodomain-like_sf"/>
</dbReference>
<dbReference type="OrthoDB" id="4537491at2"/>